<organism evidence="1 2">
    <name type="scientific">Aquamicrobium aerolatum DSM 21857</name>
    <dbReference type="NCBI Taxonomy" id="1121003"/>
    <lineage>
        <taxon>Bacteria</taxon>
        <taxon>Pseudomonadati</taxon>
        <taxon>Pseudomonadota</taxon>
        <taxon>Alphaproteobacteria</taxon>
        <taxon>Hyphomicrobiales</taxon>
        <taxon>Phyllobacteriaceae</taxon>
        <taxon>Aerobium</taxon>
    </lineage>
</organism>
<evidence type="ECO:0000313" key="1">
    <source>
        <dbReference type="EMBL" id="SFI64860.1"/>
    </source>
</evidence>
<dbReference type="Proteomes" id="UP000242763">
    <property type="component" value="Unassembled WGS sequence"/>
</dbReference>
<name>A0A1I3JXQ7_9HYPH</name>
<dbReference type="OrthoDB" id="7210457at2"/>
<dbReference type="STRING" id="1121003.SAMN03080618_01042"/>
<protein>
    <submittedName>
        <fullName evidence="1">Uncharacterized protein</fullName>
    </submittedName>
</protein>
<keyword evidence="2" id="KW-1185">Reference proteome</keyword>
<proteinExistence type="predicted"/>
<dbReference type="EMBL" id="FORF01000004">
    <property type="protein sequence ID" value="SFI64860.1"/>
    <property type="molecule type" value="Genomic_DNA"/>
</dbReference>
<dbReference type="AlphaFoldDB" id="A0A1I3JXQ7"/>
<reference evidence="2" key="1">
    <citation type="submission" date="2016-10" db="EMBL/GenBank/DDBJ databases">
        <authorList>
            <person name="Varghese N."/>
            <person name="Submissions S."/>
        </authorList>
    </citation>
    <scope>NUCLEOTIDE SEQUENCE [LARGE SCALE GENOMIC DNA]</scope>
    <source>
        <strain evidence="2">DSM 21857</strain>
    </source>
</reference>
<evidence type="ECO:0000313" key="2">
    <source>
        <dbReference type="Proteomes" id="UP000242763"/>
    </source>
</evidence>
<dbReference type="RefSeq" id="WP_091519423.1">
    <property type="nucleotide sequence ID" value="NZ_FORF01000004.1"/>
</dbReference>
<sequence>MLAGVLFDDDFNVMKAALIPIALVVEKSTFIAHTNSNRFMLRDDVWNAPGVQDVTAAIATAMP</sequence>
<gene>
    <name evidence="1" type="ORF">SAMN03080618_01042</name>
</gene>
<accession>A0A1I3JXQ7</accession>